<organism evidence="1 2">
    <name type="scientific">Paragonimus heterotremus</name>
    <dbReference type="NCBI Taxonomy" id="100268"/>
    <lineage>
        <taxon>Eukaryota</taxon>
        <taxon>Metazoa</taxon>
        <taxon>Spiralia</taxon>
        <taxon>Lophotrochozoa</taxon>
        <taxon>Platyhelminthes</taxon>
        <taxon>Trematoda</taxon>
        <taxon>Digenea</taxon>
        <taxon>Plagiorchiida</taxon>
        <taxon>Troglotremata</taxon>
        <taxon>Troglotrematidae</taxon>
        <taxon>Paragonimus</taxon>
    </lineage>
</organism>
<reference evidence="1" key="1">
    <citation type="submission" date="2019-05" db="EMBL/GenBank/DDBJ databases">
        <title>Annotation for the trematode Paragonimus heterotremus.</title>
        <authorList>
            <person name="Choi Y.-J."/>
        </authorList>
    </citation>
    <scope>NUCLEOTIDE SEQUENCE</scope>
    <source>
        <strain evidence="1">LC</strain>
    </source>
</reference>
<dbReference type="EMBL" id="LUCH01017450">
    <property type="protein sequence ID" value="KAF5394976.1"/>
    <property type="molecule type" value="Genomic_DNA"/>
</dbReference>
<proteinExistence type="predicted"/>
<keyword evidence="2" id="KW-1185">Reference proteome</keyword>
<sequence>METKQWKPWNVSLKENVILVHAPRMLMENTRHVYLDDFGPVMAYVCWSQCVVDKKYARIVY</sequence>
<name>A0A8J4SNQ9_9TREM</name>
<evidence type="ECO:0000313" key="2">
    <source>
        <dbReference type="Proteomes" id="UP000748531"/>
    </source>
</evidence>
<protein>
    <submittedName>
        <fullName evidence="1">Uncharacterized protein</fullName>
    </submittedName>
</protein>
<dbReference type="AlphaFoldDB" id="A0A8J4SNQ9"/>
<gene>
    <name evidence="1" type="ORF">PHET_09081</name>
</gene>
<dbReference type="Proteomes" id="UP000748531">
    <property type="component" value="Unassembled WGS sequence"/>
</dbReference>
<evidence type="ECO:0000313" key="1">
    <source>
        <dbReference type="EMBL" id="KAF5394976.1"/>
    </source>
</evidence>
<accession>A0A8J4SNQ9</accession>
<comment type="caution">
    <text evidence="1">The sequence shown here is derived from an EMBL/GenBank/DDBJ whole genome shotgun (WGS) entry which is preliminary data.</text>
</comment>